<reference evidence="2 3" key="1">
    <citation type="submission" date="2018-10" db="EMBL/GenBank/DDBJ databases">
        <title>Genomic Encyclopedia of Type Strains, Phase IV (KMG-IV): sequencing the most valuable type-strain genomes for metagenomic binning, comparative biology and taxonomic classification.</title>
        <authorList>
            <person name="Goeker M."/>
        </authorList>
    </citation>
    <scope>NUCLEOTIDE SEQUENCE [LARGE SCALE GENOMIC DNA]</scope>
    <source>
        <strain evidence="2 3">DSM 22228</strain>
    </source>
</reference>
<dbReference type="SUPFAM" id="SSF47616">
    <property type="entry name" value="GST C-terminal domain-like"/>
    <property type="match status" value="1"/>
</dbReference>
<dbReference type="InterPro" id="IPR036282">
    <property type="entry name" value="Glutathione-S-Trfase_C_sf"/>
</dbReference>
<dbReference type="InterPro" id="IPR004045">
    <property type="entry name" value="Glutathione_S-Trfase_N"/>
</dbReference>
<feature type="domain" description="GST N-terminal" evidence="1">
    <location>
        <begin position="1"/>
        <end position="77"/>
    </location>
</feature>
<dbReference type="Proteomes" id="UP000278542">
    <property type="component" value="Unassembled WGS sequence"/>
</dbReference>
<dbReference type="SMR" id="A0A495RJR2"/>
<dbReference type="Pfam" id="PF13417">
    <property type="entry name" value="GST_N_3"/>
    <property type="match status" value="1"/>
</dbReference>
<protein>
    <submittedName>
        <fullName evidence="2">Glutaredoxin 2</fullName>
    </submittedName>
</protein>
<dbReference type="GO" id="GO:0005829">
    <property type="term" value="C:cytosol"/>
    <property type="evidence" value="ECO:0007669"/>
    <property type="project" value="InterPro"/>
</dbReference>
<dbReference type="CDD" id="cd03037">
    <property type="entry name" value="GST_N_GRX2"/>
    <property type="match status" value="1"/>
</dbReference>
<dbReference type="NCBIfam" id="NF007702">
    <property type="entry name" value="PRK10387.1"/>
    <property type="match status" value="1"/>
</dbReference>
<dbReference type="NCBIfam" id="TIGR02182">
    <property type="entry name" value="GRXB"/>
    <property type="match status" value="1"/>
</dbReference>
<dbReference type="OrthoDB" id="5291571at2"/>
<gene>
    <name evidence="2" type="ORF">DES39_1025</name>
</gene>
<dbReference type="RefSeq" id="WP_121144652.1">
    <property type="nucleotide sequence ID" value="NZ_RBWY01000001.1"/>
</dbReference>
<dbReference type="PROSITE" id="PS51354">
    <property type="entry name" value="GLUTAREDOXIN_2"/>
    <property type="match status" value="1"/>
</dbReference>
<dbReference type="EMBL" id="RBWY01000001">
    <property type="protein sequence ID" value="RKS87782.1"/>
    <property type="molecule type" value="Genomic_DNA"/>
</dbReference>
<organism evidence="2 3">
    <name type="scientific">Orbus hercynius</name>
    <dbReference type="NCBI Taxonomy" id="593135"/>
    <lineage>
        <taxon>Bacteria</taxon>
        <taxon>Pseudomonadati</taxon>
        <taxon>Pseudomonadota</taxon>
        <taxon>Gammaproteobacteria</taxon>
        <taxon>Orbales</taxon>
        <taxon>Orbaceae</taxon>
        <taxon>Orbus</taxon>
    </lineage>
</organism>
<keyword evidence="3" id="KW-1185">Reference proteome</keyword>
<dbReference type="PANTHER" id="PTHR43968">
    <property type="match status" value="1"/>
</dbReference>
<proteinExistence type="predicted"/>
<dbReference type="PROSITE" id="PS00195">
    <property type="entry name" value="GLUTAREDOXIN_1"/>
    <property type="match status" value="1"/>
</dbReference>
<dbReference type="SUPFAM" id="SSF52833">
    <property type="entry name" value="Thioredoxin-like"/>
    <property type="match status" value="1"/>
</dbReference>
<evidence type="ECO:0000259" key="1">
    <source>
        <dbReference type="PROSITE" id="PS50404"/>
    </source>
</evidence>
<comment type="caution">
    <text evidence="2">The sequence shown here is derived from an EMBL/GenBank/DDBJ whole genome shotgun (WGS) entry which is preliminary data.</text>
</comment>
<dbReference type="Pfam" id="PF04399">
    <property type="entry name" value="Glutaredoxin2_C"/>
    <property type="match status" value="1"/>
</dbReference>
<dbReference type="InterPro" id="IPR040079">
    <property type="entry name" value="Glutathione_S-Trfase"/>
</dbReference>
<dbReference type="AlphaFoldDB" id="A0A495RJR2"/>
<dbReference type="Gene3D" id="1.20.1050.10">
    <property type="match status" value="1"/>
</dbReference>
<dbReference type="SFLD" id="SFLDG01204">
    <property type="entry name" value="Grx2-like.1"/>
    <property type="match status" value="1"/>
</dbReference>
<evidence type="ECO:0000313" key="2">
    <source>
        <dbReference type="EMBL" id="RKS87782.1"/>
    </source>
</evidence>
<dbReference type="PROSITE" id="PS50404">
    <property type="entry name" value="GST_NTER"/>
    <property type="match status" value="1"/>
</dbReference>
<dbReference type="InterPro" id="IPR011901">
    <property type="entry name" value="Grx2"/>
</dbReference>
<evidence type="ECO:0000313" key="3">
    <source>
        <dbReference type="Proteomes" id="UP000278542"/>
    </source>
</evidence>
<dbReference type="PANTHER" id="PTHR43968:SF6">
    <property type="entry name" value="GLUTATHIONE S-TRANSFERASE OMEGA"/>
    <property type="match status" value="1"/>
</dbReference>
<dbReference type="InterPro" id="IPR011767">
    <property type="entry name" value="GLR_AS"/>
</dbReference>
<dbReference type="CDD" id="cd03199">
    <property type="entry name" value="GST_C_GRX2"/>
    <property type="match status" value="1"/>
</dbReference>
<accession>A0A495RJR2</accession>
<sequence>MKLFVYDHCPFCVRTRMIFGLKKIPFELVMLANDDDETPTKMIGQKMVPILQKEDGTYMPESLDIVEYVDQHYGDAPVLVGKQSEELAAILAKIQAVDYILVYPRYVALGLPEFQTHSARDYFENKKKPRSGPFSECLQKTEQVTAQVEALLAQLDKQLKSPQACNGTLSIDDICLFPTLRNLTCVQGLTFPPKVKIYLDCMAKLSQIDLYFDRAL</sequence>
<name>A0A495RJR2_9GAMM</name>
<dbReference type="InterPro" id="IPR007494">
    <property type="entry name" value="Glutaredoxin2_C"/>
</dbReference>
<dbReference type="SFLD" id="SFLDG01183">
    <property type="entry name" value="Grx2-like"/>
    <property type="match status" value="1"/>
</dbReference>
<dbReference type="InterPro" id="IPR050983">
    <property type="entry name" value="GST_Omega/HSP26"/>
</dbReference>
<dbReference type="InterPro" id="IPR036249">
    <property type="entry name" value="Thioredoxin-like_sf"/>
</dbReference>
<dbReference type="Gene3D" id="3.40.30.10">
    <property type="entry name" value="Glutaredoxin"/>
    <property type="match status" value="1"/>
</dbReference>
<dbReference type="SFLD" id="SFLDS00019">
    <property type="entry name" value="Glutathione_Transferase_(cytos"/>
    <property type="match status" value="1"/>
</dbReference>